<accession>A0A9Q0K0F9</accession>
<dbReference type="EMBL" id="JAMYWD010000010">
    <property type="protein sequence ID" value="KAJ4958591.1"/>
    <property type="molecule type" value="Genomic_DNA"/>
</dbReference>
<proteinExistence type="predicted"/>
<feature type="compositionally biased region" description="Basic residues" evidence="1">
    <location>
        <begin position="1"/>
        <end position="13"/>
    </location>
</feature>
<dbReference type="AlphaFoldDB" id="A0A9Q0K0F9"/>
<sequence>MRVRGKFPSRLKKTTPCCPVGTVSRPDPFSKMLSPSDLTHPPRGRLSRFESPTPVLSSHSFDQSNLFPHFQLPFSKSFDPDHPVPIHPNPFGILESCDDLTPSDSSSGPILSKPSDLGPIQNFLVVESCSSAGHTPYPKCHDPIVRPAAPSALYQPQSQPFVTDTNLNQPMCLNPKPHVLPPTCSLTPLAKLDHPRHAPSTPCSGPNSAKPRHSSLGPNFPARDFGLPGSKHSYNRSHPLLPRPFLPPNRKNYHPITNEHLESLMAPPMELKDPDGSIFVAEAEEDSDSDEDLDEST</sequence>
<name>A0A9Q0K0F9_9MAGN</name>
<organism evidence="2 3">
    <name type="scientific">Protea cynaroides</name>
    <dbReference type="NCBI Taxonomy" id="273540"/>
    <lineage>
        <taxon>Eukaryota</taxon>
        <taxon>Viridiplantae</taxon>
        <taxon>Streptophyta</taxon>
        <taxon>Embryophyta</taxon>
        <taxon>Tracheophyta</taxon>
        <taxon>Spermatophyta</taxon>
        <taxon>Magnoliopsida</taxon>
        <taxon>Proteales</taxon>
        <taxon>Proteaceae</taxon>
        <taxon>Protea</taxon>
    </lineage>
</organism>
<reference evidence="2" key="1">
    <citation type="journal article" date="2023" name="Plant J.">
        <title>The genome of the king protea, Protea cynaroides.</title>
        <authorList>
            <person name="Chang J."/>
            <person name="Duong T.A."/>
            <person name="Schoeman C."/>
            <person name="Ma X."/>
            <person name="Roodt D."/>
            <person name="Barker N."/>
            <person name="Li Z."/>
            <person name="Van de Peer Y."/>
            <person name="Mizrachi E."/>
        </authorList>
    </citation>
    <scope>NUCLEOTIDE SEQUENCE</scope>
    <source>
        <tissue evidence="2">Young leaves</tissue>
    </source>
</reference>
<protein>
    <submittedName>
        <fullName evidence="2">Uncharacterized protein</fullName>
    </submittedName>
</protein>
<feature type="region of interest" description="Disordered" evidence="1">
    <location>
        <begin position="1"/>
        <end position="51"/>
    </location>
</feature>
<keyword evidence="3" id="KW-1185">Reference proteome</keyword>
<evidence type="ECO:0000256" key="1">
    <source>
        <dbReference type="SAM" id="MobiDB-lite"/>
    </source>
</evidence>
<comment type="caution">
    <text evidence="2">The sequence shown here is derived from an EMBL/GenBank/DDBJ whole genome shotgun (WGS) entry which is preliminary data.</text>
</comment>
<feature type="region of interest" description="Disordered" evidence="1">
    <location>
        <begin position="193"/>
        <end position="222"/>
    </location>
</feature>
<evidence type="ECO:0000313" key="3">
    <source>
        <dbReference type="Proteomes" id="UP001141806"/>
    </source>
</evidence>
<evidence type="ECO:0000313" key="2">
    <source>
        <dbReference type="EMBL" id="KAJ4958591.1"/>
    </source>
</evidence>
<dbReference type="Proteomes" id="UP001141806">
    <property type="component" value="Unassembled WGS sequence"/>
</dbReference>
<gene>
    <name evidence="2" type="ORF">NE237_025702</name>
</gene>